<evidence type="ECO:0000313" key="3">
    <source>
        <dbReference type="Proteomes" id="UP001144397"/>
    </source>
</evidence>
<sequence>MRRQHSPRLTAEIAAAIKRLALKEDLLQHEIAARLQINQGRVSEVLTGKRFPDVLPG</sequence>
<protein>
    <submittedName>
        <fullName evidence="2">XRE-type DNA-binding protein</fullName>
    </submittedName>
</protein>
<comment type="caution">
    <text evidence="1">The sequence shown here is derived from an EMBL/GenBank/DDBJ whole genome shotgun (WGS) entry which is preliminary data.</text>
</comment>
<reference evidence="2 4" key="2">
    <citation type="submission" date="2023-07" db="EMBL/GenBank/DDBJ databases">
        <title>Genomic Encyclopedia of Type Strains, Phase IV (KMG-IV): sequencing the most valuable type-strain genomes for metagenomic binning, comparative biology and taxonomic classification.</title>
        <authorList>
            <person name="Goeker M."/>
        </authorList>
    </citation>
    <scope>NUCLEOTIDE SEQUENCE [LARGE SCALE GENOMIC DNA]</scope>
    <source>
        <strain evidence="2 4">DSM 338</strain>
    </source>
</reference>
<evidence type="ECO:0000313" key="1">
    <source>
        <dbReference type="EMBL" id="GLI25660.1"/>
    </source>
</evidence>
<accession>A0A9W6CSL1</accession>
<gene>
    <name evidence="2" type="ORF">GGQ86_005421</name>
    <name evidence="1" type="ORF">XFLAVUS301_53340</name>
</gene>
<dbReference type="EMBL" id="BSDO01000023">
    <property type="protein sequence ID" value="GLI25660.1"/>
    <property type="molecule type" value="Genomic_DNA"/>
</dbReference>
<dbReference type="InterPro" id="IPR010982">
    <property type="entry name" value="Lambda_DNA-bd_dom_sf"/>
</dbReference>
<dbReference type="SUPFAM" id="SSF47413">
    <property type="entry name" value="lambda repressor-like DNA-binding domains"/>
    <property type="match status" value="1"/>
</dbReference>
<proteinExistence type="predicted"/>
<keyword evidence="4" id="KW-1185">Reference proteome</keyword>
<dbReference type="Proteomes" id="UP001144397">
    <property type="component" value="Unassembled WGS sequence"/>
</dbReference>
<reference evidence="1" key="1">
    <citation type="submission" date="2022-12" db="EMBL/GenBank/DDBJ databases">
        <title>Reference genome sequencing for broad-spectrum identification of bacterial and archaeal isolates by mass spectrometry.</title>
        <authorList>
            <person name="Sekiguchi Y."/>
            <person name="Tourlousse D.M."/>
        </authorList>
    </citation>
    <scope>NUCLEOTIDE SEQUENCE</scope>
    <source>
        <strain evidence="1">301</strain>
    </source>
</reference>
<organism evidence="1 3">
    <name type="scientific">Xanthobacter flavus</name>
    <dbReference type="NCBI Taxonomy" id="281"/>
    <lineage>
        <taxon>Bacteria</taxon>
        <taxon>Pseudomonadati</taxon>
        <taxon>Pseudomonadota</taxon>
        <taxon>Alphaproteobacteria</taxon>
        <taxon>Hyphomicrobiales</taxon>
        <taxon>Xanthobacteraceae</taxon>
        <taxon>Xanthobacter</taxon>
    </lineage>
</organism>
<dbReference type="GeneID" id="95766107"/>
<name>A0A9W6CSL1_XANFL</name>
<dbReference type="Proteomes" id="UP001245370">
    <property type="component" value="Unassembled WGS sequence"/>
</dbReference>
<evidence type="ECO:0000313" key="2">
    <source>
        <dbReference type="EMBL" id="MDR6336917.1"/>
    </source>
</evidence>
<dbReference type="AlphaFoldDB" id="A0A9W6CSL1"/>
<keyword evidence="2" id="KW-0238">DNA-binding</keyword>
<dbReference type="GO" id="GO:0003677">
    <property type="term" value="F:DNA binding"/>
    <property type="evidence" value="ECO:0007669"/>
    <property type="project" value="UniProtKB-KW"/>
</dbReference>
<dbReference type="Gene3D" id="1.10.260.40">
    <property type="entry name" value="lambda repressor-like DNA-binding domains"/>
    <property type="match status" value="1"/>
</dbReference>
<dbReference type="RefSeq" id="WP_281810146.1">
    <property type="nucleotide sequence ID" value="NZ_BSDO01000023.1"/>
</dbReference>
<dbReference type="EMBL" id="JAVDPY010000021">
    <property type="protein sequence ID" value="MDR6336917.1"/>
    <property type="molecule type" value="Genomic_DNA"/>
</dbReference>
<evidence type="ECO:0000313" key="4">
    <source>
        <dbReference type="Proteomes" id="UP001245370"/>
    </source>
</evidence>